<evidence type="ECO:0000256" key="9">
    <source>
        <dbReference type="PIRNR" id="PIRNR015588"/>
    </source>
</evidence>
<dbReference type="InterPro" id="IPR044733">
    <property type="entry name" value="AP1_sigma"/>
</dbReference>
<evidence type="ECO:0000256" key="7">
    <source>
        <dbReference type="ARBA" id="ARBA00023136"/>
    </source>
</evidence>
<comment type="subcellular location">
    <subcellularLocation>
        <location evidence="2">Cytoplasmic vesicle</location>
        <location evidence="2">Clathrin-coated vesicle membrane</location>
    </subcellularLocation>
    <subcellularLocation>
        <location evidence="1">Golgi apparatus</location>
    </subcellularLocation>
</comment>
<dbReference type="AlphaFoldDB" id="A0A177B1C8"/>
<dbReference type="FunFam" id="3.30.450.60:FF:000007">
    <property type="entry name" value="AP complex subunit sigma"/>
    <property type="match status" value="1"/>
</dbReference>
<evidence type="ECO:0000256" key="1">
    <source>
        <dbReference type="ARBA" id="ARBA00004555"/>
    </source>
</evidence>
<dbReference type="GO" id="GO:0016482">
    <property type="term" value="P:cytosolic transport"/>
    <property type="evidence" value="ECO:0007669"/>
    <property type="project" value="UniProtKB-ARBA"/>
</dbReference>
<feature type="domain" description="AP complex mu/sigma subunit" evidence="10">
    <location>
        <begin position="1"/>
        <end position="138"/>
    </location>
</feature>
<dbReference type="PIRSF" id="PIRSF015588">
    <property type="entry name" value="AP_complex_sigma"/>
    <property type="match status" value="1"/>
</dbReference>
<keyword evidence="12" id="KW-1185">Reference proteome</keyword>
<protein>
    <recommendedName>
        <fullName evidence="9">AP complex subunit sigma</fullName>
    </recommendedName>
</protein>
<dbReference type="GO" id="GO:0006886">
    <property type="term" value="P:intracellular protein transport"/>
    <property type="evidence" value="ECO:0007669"/>
    <property type="project" value="UniProtKB-UniRule"/>
</dbReference>
<dbReference type="EMBL" id="LWCA01000520">
    <property type="protein sequence ID" value="OAF68065.1"/>
    <property type="molecule type" value="Genomic_DNA"/>
</dbReference>
<dbReference type="GO" id="GO:0035615">
    <property type="term" value="F:clathrin adaptor activity"/>
    <property type="evidence" value="ECO:0007669"/>
    <property type="project" value="InterPro"/>
</dbReference>
<keyword evidence="8" id="KW-0968">Cytoplasmic vesicle</keyword>
<dbReference type="OrthoDB" id="371463at2759"/>
<reference evidence="11 12" key="1">
    <citation type="submission" date="2016-04" db="EMBL/GenBank/DDBJ databases">
        <title>The genome of Intoshia linei affirms orthonectids as highly simplified spiralians.</title>
        <authorList>
            <person name="Mikhailov K.V."/>
            <person name="Slusarev G.S."/>
            <person name="Nikitin M.A."/>
            <person name="Logacheva M.D."/>
            <person name="Penin A."/>
            <person name="Aleoshin V."/>
            <person name="Panchin Y.V."/>
        </authorList>
    </citation>
    <scope>NUCLEOTIDE SEQUENCE [LARGE SCALE GENOMIC DNA]</scope>
    <source>
        <strain evidence="11">Intl2013</strain>
        <tissue evidence="11">Whole animal</tissue>
    </source>
</reference>
<sequence length="156" mass="18657">MINIFLLFSRQGKIRLQKWYSSYTEKEKQQLSRELIGNILNRKTRSCNFIEWKDKKVVWKRYAGLHFCAITDREDNELLILEVIHQYVVTLDKYFGNVCELDIIFNYEKAYYILDEFLLGGLVQETNKKEILRIINDHDLINEESQYGFFDDNGLG</sequence>
<keyword evidence="7 9" id="KW-0472">Membrane</keyword>
<dbReference type="GO" id="GO:0005829">
    <property type="term" value="C:cytosol"/>
    <property type="evidence" value="ECO:0007669"/>
    <property type="project" value="GOC"/>
</dbReference>
<evidence type="ECO:0000256" key="3">
    <source>
        <dbReference type="ARBA" id="ARBA00006972"/>
    </source>
</evidence>
<dbReference type="Proteomes" id="UP000078046">
    <property type="component" value="Unassembled WGS sequence"/>
</dbReference>
<dbReference type="InterPro" id="IPR016635">
    <property type="entry name" value="AP_complex_ssu"/>
</dbReference>
<dbReference type="InterPro" id="IPR022775">
    <property type="entry name" value="AP_mu_sigma_su"/>
</dbReference>
<evidence type="ECO:0000256" key="5">
    <source>
        <dbReference type="ARBA" id="ARBA00022927"/>
    </source>
</evidence>
<comment type="caution">
    <text evidence="11">The sequence shown here is derived from an EMBL/GenBank/DDBJ whole genome shotgun (WGS) entry which is preliminary data.</text>
</comment>
<evidence type="ECO:0000256" key="8">
    <source>
        <dbReference type="ARBA" id="ARBA00023329"/>
    </source>
</evidence>
<dbReference type="Pfam" id="PF01217">
    <property type="entry name" value="Clat_adaptor_s"/>
    <property type="match status" value="1"/>
</dbReference>
<proteinExistence type="inferred from homology"/>
<accession>A0A177B1C8</accession>
<keyword evidence="4 9" id="KW-0813">Transport</keyword>
<dbReference type="PANTHER" id="PTHR11753">
    <property type="entry name" value="ADAPTOR COMPLEXES SMALL SUBUNIT FAMILY"/>
    <property type="match status" value="1"/>
</dbReference>
<dbReference type="InterPro" id="IPR011012">
    <property type="entry name" value="Longin-like_dom_sf"/>
</dbReference>
<organism evidence="11 12">
    <name type="scientific">Intoshia linei</name>
    <dbReference type="NCBI Taxonomy" id="1819745"/>
    <lineage>
        <taxon>Eukaryota</taxon>
        <taxon>Metazoa</taxon>
        <taxon>Spiralia</taxon>
        <taxon>Lophotrochozoa</taxon>
        <taxon>Mesozoa</taxon>
        <taxon>Orthonectida</taxon>
        <taxon>Rhopaluridae</taxon>
        <taxon>Intoshia</taxon>
    </lineage>
</organism>
<name>A0A177B1C8_9BILA</name>
<dbReference type="GO" id="GO:0030121">
    <property type="term" value="C:AP-1 adaptor complex"/>
    <property type="evidence" value="ECO:0007669"/>
    <property type="project" value="InterPro"/>
</dbReference>
<evidence type="ECO:0000256" key="6">
    <source>
        <dbReference type="ARBA" id="ARBA00023034"/>
    </source>
</evidence>
<evidence type="ECO:0000256" key="4">
    <source>
        <dbReference type="ARBA" id="ARBA00022448"/>
    </source>
</evidence>
<dbReference type="Gene3D" id="3.30.450.60">
    <property type="match status" value="1"/>
</dbReference>
<gene>
    <name evidence="11" type="ORF">A3Q56_04200</name>
</gene>
<dbReference type="SUPFAM" id="SSF64356">
    <property type="entry name" value="SNARE-like"/>
    <property type="match status" value="1"/>
</dbReference>
<evidence type="ECO:0000313" key="11">
    <source>
        <dbReference type="EMBL" id="OAF68065.1"/>
    </source>
</evidence>
<keyword evidence="5 9" id="KW-0653">Protein transport</keyword>
<dbReference type="CDD" id="cd14831">
    <property type="entry name" value="AP1_sigma"/>
    <property type="match status" value="1"/>
</dbReference>
<evidence type="ECO:0000256" key="2">
    <source>
        <dbReference type="ARBA" id="ARBA00004640"/>
    </source>
</evidence>
<keyword evidence="6" id="KW-0333">Golgi apparatus</keyword>
<evidence type="ECO:0000313" key="12">
    <source>
        <dbReference type="Proteomes" id="UP000078046"/>
    </source>
</evidence>
<evidence type="ECO:0000259" key="10">
    <source>
        <dbReference type="Pfam" id="PF01217"/>
    </source>
</evidence>
<comment type="similarity">
    <text evidence="3 9">Belongs to the adaptor complexes small subunit family.</text>
</comment>